<evidence type="ECO:0000259" key="3">
    <source>
        <dbReference type="Pfam" id="PF22622"/>
    </source>
</evidence>
<dbReference type="GO" id="GO:0044594">
    <property type="term" value="F:17-beta-hydroxysteroid dehydrogenase (NAD+) activity"/>
    <property type="evidence" value="ECO:0007669"/>
    <property type="project" value="TreeGrafter"/>
</dbReference>
<dbReference type="Gene3D" id="3.10.129.10">
    <property type="entry name" value="Hotdog Thioesterase"/>
    <property type="match status" value="1"/>
</dbReference>
<dbReference type="InterPro" id="IPR054357">
    <property type="entry name" value="MFE-2_N"/>
</dbReference>
<organism evidence="4 5">
    <name type="scientific">Prauserella flavalba</name>
    <dbReference type="NCBI Taxonomy" id="1477506"/>
    <lineage>
        <taxon>Bacteria</taxon>
        <taxon>Bacillati</taxon>
        <taxon>Actinomycetota</taxon>
        <taxon>Actinomycetes</taxon>
        <taxon>Pseudonocardiales</taxon>
        <taxon>Pseudonocardiaceae</taxon>
        <taxon>Prauserella</taxon>
    </lineage>
</organism>
<dbReference type="InterPro" id="IPR029069">
    <property type="entry name" value="HotDog_dom_sf"/>
</dbReference>
<dbReference type="EMBL" id="MASU01000021">
    <property type="protein sequence ID" value="PXY18398.1"/>
    <property type="molecule type" value="Genomic_DNA"/>
</dbReference>
<feature type="domain" description="Peroxisomal multifunctional enzyme type 2-like N-terminal" evidence="3">
    <location>
        <begin position="22"/>
        <end position="125"/>
    </location>
</feature>
<dbReference type="SUPFAM" id="SSF54637">
    <property type="entry name" value="Thioesterase/thiol ester dehydrase-isomerase"/>
    <property type="match status" value="2"/>
</dbReference>
<dbReference type="InterPro" id="IPR002539">
    <property type="entry name" value="MaoC-like_dom"/>
</dbReference>
<accession>A0A318LYM4</accession>
<evidence type="ECO:0000256" key="1">
    <source>
        <dbReference type="ARBA" id="ARBA00005254"/>
    </source>
</evidence>
<dbReference type="PANTHER" id="PTHR13078:SF56">
    <property type="entry name" value="PEROXISOMAL MULTIFUNCTIONAL ENZYME TYPE 2"/>
    <property type="match status" value="1"/>
</dbReference>
<dbReference type="GO" id="GO:0004300">
    <property type="term" value="F:enoyl-CoA hydratase activity"/>
    <property type="evidence" value="ECO:0007669"/>
    <property type="project" value="TreeGrafter"/>
</dbReference>
<feature type="domain" description="MaoC-like" evidence="2">
    <location>
        <begin position="159"/>
        <end position="258"/>
    </location>
</feature>
<dbReference type="GO" id="GO:0003857">
    <property type="term" value="F:(3S)-3-hydroxyacyl-CoA dehydrogenase (NAD+) activity"/>
    <property type="evidence" value="ECO:0007669"/>
    <property type="project" value="TreeGrafter"/>
</dbReference>
<evidence type="ECO:0000259" key="2">
    <source>
        <dbReference type="Pfam" id="PF01575"/>
    </source>
</evidence>
<dbReference type="PANTHER" id="PTHR13078">
    <property type="entry name" value="PEROXISOMAL MULTIFUNCTIONAL ENZYME TYPE 2-RELATED"/>
    <property type="match status" value="1"/>
</dbReference>
<evidence type="ECO:0000313" key="5">
    <source>
        <dbReference type="Proteomes" id="UP000247892"/>
    </source>
</evidence>
<dbReference type="Pfam" id="PF01575">
    <property type="entry name" value="MaoC_dehydratas"/>
    <property type="match status" value="1"/>
</dbReference>
<dbReference type="Pfam" id="PF22622">
    <property type="entry name" value="MFE-2_hydrat-2_N"/>
    <property type="match status" value="1"/>
</dbReference>
<sequence>MSSTTIRVQDLAGTSLGERELSYTERDAILYALAVGAREDELDLVYERDLRVLPAFALTLGLWTVEATGALGAYDPARSLHAAQRLEVRGPLRPSGTVRVSGAVTAVWDKGKGALVDVVAECADWTATYSIFLPGLGGWGGRRGPGSRGRTFQPAWEAQYPTPVNLAALYRLTGDRHPIHIDPEVSAANGFPRPILHGLCTLGIAAKSVAEAAQAHPCDLVELEARFTAPVLPGDTLDLSAGPAEHTTAFTAQVGDTTVLRDGVARFKVVSS</sequence>
<comment type="similarity">
    <text evidence="1">Belongs to the enoyl-CoA hydratase/isomerase family.</text>
</comment>
<dbReference type="OrthoDB" id="5522043at2"/>
<comment type="caution">
    <text evidence="4">The sequence shown here is derived from an EMBL/GenBank/DDBJ whole genome shotgun (WGS) entry which is preliminary data.</text>
</comment>
<dbReference type="Proteomes" id="UP000247892">
    <property type="component" value="Unassembled WGS sequence"/>
</dbReference>
<reference evidence="4 5" key="1">
    <citation type="submission" date="2016-07" db="EMBL/GenBank/DDBJ databases">
        <title>Draft genome sequence of Prauserella sp. YIM 121212, isolated from alkaline soil.</title>
        <authorList>
            <person name="Ruckert C."/>
            <person name="Albersmeier A."/>
            <person name="Jiang C.-L."/>
            <person name="Jiang Y."/>
            <person name="Kalinowski J."/>
            <person name="Schneider O."/>
            <person name="Winkler A."/>
            <person name="Zotchev S.B."/>
        </authorList>
    </citation>
    <scope>NUCLEOTIDE SEQUENCE [LARGE SCALE GENOMIC DNA]</scope>
    <source>
        <strain evidence="4 5">YIM 121212</strain>
    </source>
</reference>
<evidence type="ECO:0000313" key="4">
    <source>
        <dbReference type="EMBL" id="PXY18398.1"/>
    </source>
</evidence>
<gene>
    <name evidence="4" type="ORF">BA062_35365</name>
</gene>
<protein>
    <submittedName>
        <fullName evidence="4">Enoyl-CoA hydratase</fullName>
    </submittedName>
</protein>
<proteinExistence type="inferred from homology"/>
<dbReference type="GO" id="GO:0006635">
    <property type="term" value="P:fatty acid beta-oxidation"/>
    <property type="evidence" value="ECO:0007669"/>
    <property type="project" value="TreeGrafter"/>
</dbReference>
<name>A0A318LYM4_9PSEU</name>
<dbReference type="RefSeq" id="WP_110343608.1">
    <property type="nucleotide sequence ID" value="NZ_JBHVKT010000009.1"/>
</dbReference>
<keyword evidence="5" id="KW-1185">Reference proteome</keyword>
<dbReference type="AlphaFoldDB" id="A0A318LYM4"/>